<feature type="signal peptide" evidence="1">
    <location>
        <begin position="1"/>
        <end position="26"/>
    </location>
</feature>
<dbReference type="InterPro" id="IPR052753">
    <property type="entry name" value="Rbr2/Nigerythrin"/>
</dbReference>
<evidence type="ECO:0000259" key="2">
    <source>
        <dbReference type="PROSITE" id="PS50905"/>
    </source>
</evidence>
<feature type="chain" id="PRO_5045127742" evidence="1">
    <location>
        <begin position="27"/>
        <end position="320"/>
    </location>
</feature>
<evidence type="ECO:0000313" key="4">
    <source>
        <dbReference type="Proteomes" id="UP000823521"/>
    </source>
</evidence>
<dbReference type="Proteomes" id="UP000823521">
    <property type="component" value="Unassembled WGS sequence"/>
</dbReference>
<gene>
    <name evidence="3" type="ORF">GSF22_01710</name>
</gene>
<proteinExistence type="predicted"/>
<reference evidence="3 4" key="1">
    <citation type="submission" date="2019-12" db="EMBL/GenBank/DDBJ databases">
        <title>Whole genome sequencing of endophytic Actinobacterium Micromonospora sp. MPMI6T.</title>
        <authorList>
            <person name="Evv R."/>
            <person name="Podile A.R."/>
        </authorList>
    </citation>
    <scope>NUCLEOTIDE SEQUENCE [LARGE SCALE GENOMIC DNA]</scope>
    <source>
        <strain evidence="3 4">MPMI6</strain>
    </source>
</reference>
<protein>
    <submittedName>
        <fullName evidence="3">Rubrerythrin family protein</fullName>
    </submittedName>
</protein>
<dbReference type="EMBL" id="WVUH01000005">
    <property type="protein sequence ID" value="MBO4204730.1"/>
    <property type="molecule type" value="Genomic_DNA"/>
</dbReference>
<dbReference type="PANTHER" id="PTHR33746">
    <property type="entry name" value="RUBRERYTHRIN"/>
    <property type="match status" value="1"/>
</dbReference>
<dbReference type="Pfam" id="PF02915">
    <property type="entry name" value="Rubrerythrin"/>
    <property type="match status" value="2"/>
</dbReference>
<keyword evidence="4" id="KW-1185">Reference proteome</keyword>
<evidence type="ECO:0000256" key="1">
    <source>
        <dbReference type="SAM" id="SignalP"/>
    </source>
</evidence>
<organism evidence="3 4">
    <name type="scientific">Micromonospora echinofusca</name>
    <dbReference type="NCBI Taxonomy" id="47858"/>
    <lineage>
        <taxon>Bacteria</taxon>
        <taxon>Bacillati</taxon>
        <taxon>Actinomycetota</taxon>
        <taxon>Actinomycetes</taxon>
        <taxon>Micromonosporales</taxon>
        <taxon>Micromonosporaceae</taxon>
        <taxon>Micromonospora</taxon>
    </lineage>
</organism>
<dbReference type="PANTHER" id="PTHR33746:SF4">
    <property type="entry name" value="RUBRERYTHRIN"/>
    <property type="match status" value="1"/>
</dbReference>
<accession>A0ABS3VJM6</accession>
<keyword evidence="1" id="KW-0732">Signal</keyword>
<name>A0ABS3VJM6_MICEH</name>
<sequence length="320" mass="34259">MRTAKGMSIMVVSATLGLALVGSASAAPRPVEVDPGTRADASTAMAGEAYTYASYLAYGQVADRTGDRRLGRLFRDTARVELYDHFTAEARLIGFVGGNEENLADSIAGEEEEATVTYPAFAEQARRDNCPEVAAHFAELAADEAVHAGRFRTALTAVTDPGSGVEVPVGERVQQIPVEVTEPQCSGQTLANLRATLRGEAFATAKYTLHAQQARRTGQTRLLRLWENTAWQELNEHFAGTANLAGLAGSNEENLRTSITGETDEATVMYPTFSREAYAVGDRAAGALFREIAYDEADHASAFLRALVRVVTPPGAGTRT</sequence>
<dbReference type="InterPro" id="IPR012347">
    <property type="entry name" value="Ferritin-like"/>
</dbReference>
<feature type="domain" description="Ferritin-like diiron" evidence="2">
    <location>
        <begin position="183"/>
        <end position="314"/>
    </location>
</feature>
<dbReference type="InterPro" id="IPR009040">
    <property type="entry name" value="Ferritin-like_diiron"/>
</dbReference>
<comment type="caution">
    <text evidence="3">The sequence shown here is derived from an EMBL/GenBank/DDBJ whole genome shotgun (WGS) entry which is preliminary data.</text>
</comment>
<evidence type="ECO:0000313" key="3">
    <source>
        <dbReference type="EMBL" id="MBO4204730.1"/>
    </source>
</evidence>
<dbReference type="SUPFAM" id="SSF47240">
    <property type="entry name" value="Ferritin-like"/>
    <property type="match status" value="2"/>
</dbReference>
<dbReference type="PROSITE" id="PS50905">
    <property type="entry name" value="FERRITIN_LIKE"/>
    <property type="match status" value="2"/>
</dbReference>
<dbReference type="RefSeq" id="WP_208810922.1">
    <property type="nucleotide sequence ID" value="NZ_WVUH01000005.1"/>
</dbReference>
<feature type="domain" description="Ferritin-like diiron" evidence="2">
    <location>
        <begin position="31"/>
        <end position="162"/>
    </location>
</feature>
<dbReference type="CDD" id="cd01041">
    <property type="entry name" value="Rubrerythrin"/>
    <property type="match status" value="1"/>
</dbReference>
<dbReference type="InterPro" id="IPR003251">
    <property type="entry name" value="Rr_diiron-bd_dom"/>
</dbReference>
<dbReference type="Gene3D" id="1.20.1260.10">
    <property type="match status" value="2"/>
</dbReference>
<dbReference type="InterPro" id="IPR009078">
    <property type="entry name" value="Ferritin-like_SF"/>
</dbReference>